<protein>
    <submittedName>
        <fullName evidence="1">Uncharacterized protein</fullName>
    </submittedName>
</protein>
<organism evidence="1 2">
    <name type="scientific">Vaccinium darrowii</name>
    <dbReference type="NCBI Taxonomy" id="229202"/>
    <lineage>
        <taxon>Eukaryota</taxon>
        <taxon>Viridiplantae</taxon>
        <taxon>Streptophyta</taxon>
        <taxon>Embryophyta</taxon>
        <taxon>Tracheophyta</taxon>
        <taxon>Spermatophyta</taxon>
        <taxon>Magnoliopsida</taxon>
        <taxon>eudicotyledons</taxon>
        <taxon>Gunneridae</taxon>
        <taxon>Pentapetalae</taxon>
        <taxon>asterids</taxon>
        <taxon>Ericales</taxon>
        <taxon>Ericaceae</taxon>
        <taxon>Vaccinioideae</taxon>
        <taxon>Vaccinieae</taxon>
        <taxon>Vaccinium</taxon>
    </lineage>
</organism>
<dbReference type="EMBL" id="CM037158">
    <property type="protein sequence ID" value="KAH7851676.1"/>
    <property type="molecule type" value="Genomic_DNA"/>
</dbReference>
<evidence type="ECO:0000313" key="1">
    <source>
        <dbReference type="EMBL" id="KAH7851676.1"/>
    </source>
</evidence>
<proteinExistence type="predicted"/>
<evidence type="ECO:0000313" key="2">
    <source>
        <dbReference type="Proteomes" id="UP000828048"/>
    </source>
</evidence>
<gene>
    <name evidence="1" type="ORF">Vadar_015239</name>
</gene>
<comment type="caution">
    <text evidence="1">The sequence shown here is derived from an EMBL/GenBank/DDBJ whole genome shotgun (WGS) entry which is preliminary data.</text>
</comment>
<dbReference type="Proteomes" id="UP000828048">
    <property type="component" value="Chromosome 8"/>
</dbReference>
<sequence length="476" mass="55590">MSDFGKLPVENVVDILARLSVTSLGQCRCVCKSWRSLIADPIFINEQLSINRDRRRIDGDHHHYSYITYSNIKGSNYVFSYSSSYHSLRCSETCREHKQIGYPWLIGICTVPSSCNGILCLLHRHQISFGYDIIIWNPLIKKIKILPKPRFQTSPNIDKSVAIGFVPQANEYKVVHLNLARNWEVSSPQKIEIYSLRKDSWRTWTGEDIQWRLLGDTANESVNGSIYWKARKNVYNGDSRLIVSFHLADEVFKEISLPKYHRAHPNREVGFISVSIIYEKLAFSIARGSDSPNEEQVLEVWLLEESYGTESWTKFRNIIFPTGQYKVPSFSFSTSEIYDVPSRLIENNVPTRFIENGEFSVHDSWNNRLIVLDPKTQRIVAKYGSKLKVVNCTESLVLLNEGIDISSREMWKFAREFAIQKREEYRKMKEEEEERRKEEDRKKKEVEVEEEELGIAGRVIKEVMEFFQELWDQLMS</sequence>
<reference evidence="1 2" key="1">
    <citation type="journal article" date="2021" name="Hortic Res">
        <title>High-quality reference genome and annotation aids understanding of berry development for evergreen blueberry (Vaccinium darrowii).</title>
        <authorList>
            <person name="Yu J."/>
            <person name="Hulse-Kemp A.M."/>
            <person name="Babiker E."/>
            <person name="Staton M."/>
        </authorList>
    </citation>
    <scope>NUCLEOTIDE SEQUENCE [LARGE SCALE GENOMIC DNA]</scope>
    <source>
        <strain evidence="2">cv. NJ 8807/NJ 8810</strain>
        <tissue evidence="1">Young leaf</tissue>
    </source>
</reference>
<accession>A0ACB7YDT8</accession>
<name>A0ACB7YDT8_9ERIC</name>
<keyword evidence="2" id="KW-1185">Reference proteome</keyword>